<dbReference type="GO" id="GO:0034431">
    <property type="term" value="F:bis(5'-adenosyl)-hexaphosphatase activity"/>
    <property type="evidence" value="ECO:0007669"/>
    <property type="project" value="TreeGrafter"/>
</dbReference>
<evidence type="ECO:0000256" key="3">
    <source>
        <dbReference type="ARBA" id="ARBA00022801"/>
    </source>
</evidence>
<dbReference type="GO" id="GO:1901911">
    <property type="term" value="P:adenosine 5'-(hexahydrogen pentaphosphate) catabolic process"/>
    <property type="evidence" value="ECO:0007669"/>
    <property type="project" value="TreeGrafter"/>
</dbReference>
<dbReference type="PANTHER" id="PTHR12629:SF0">
    <property type="entry name" value="DIPHOSPHOINOSITOL-POLYPHOSPHATE DIPHOSPHATASE"/>
    <property type="match status" value="1"/>
</dbReference>
<dbReference type="InterPro" id="IPR015797">
    <property type="entry name" value="NUDIX_hydrolase-like_dom_sf"/>
</dbReference>
<protein>
    <recommendedName>
        <fullName evidence="5">Nudix hydrolase domain-containing protein</fullName>
    </recommendedName>
</protein>
<dbReference type="GO" id="GO:0005634">
    <property type="term" value="C:nucleus"/>
    <property type="evidence" value="ECO:0007669"/>
    <property type="project" value="TreeGrafter"/>
</dbReference>
<dbReference type="PROSITE" id="PS51462">
    <property type="entry name" value="NUDIX"/>
    <property type="match status" value="1"/>
</dbReference>
<keyword evidence="2" id="KW-0479">Metal-binding</keyword>
<gene>
    <name evidence="6" type="ORF">HK100_001454</name>
</gene>
<accession>A0AAD5SWT3</accession>
<organism evidence="6 7">
    <name type="scientific">Physocladia obscura</name>
    <dbReference type="NCBI Taxonomy" id="109957"/>
    <lineage>
        <taxon>Eukaryota</taxon>
        <taxon>Fungi</taxon>
        <taxon>Fungi incertae sedis</taxon>
        <taxon>Chytridiomycota</taxon>
        <taxon>Chytridiomycota incertae sedis</taxon>
        <taxon>Chytridiomycetes</taxon>
        <taxon>Chytridiales</taxon>
        <taxon>Chytriomycetaceae</taxon>
        <taxon>Physocladia</taxon>
    </lineage>
</organism>
<dbReference type="GO" id="GO:0000298">
    <property type="term" value="F:endopolyphosphatase activity"/>
    <property type="evidence" value="ECO:0007669"/>
    <property type="project" value="TreeGrafter"/>
</dbReference>
<dbReference type="Proteomes" id="UP001211907">
    <property type="component" value="Unassembled WGS sequence"/>
</dbReference>
<evidence type="ECO:0000256" key="2">
    <source>
        <dbReference type="ARBA" id="ARBA00022723"/>
    </source>
</evidence>
<sequence>MEKARVGREHQIYTSDGVRKVVGVIPILPDGRIVLISSSKRRNVWIIPKGGAEDDETSEQSALREAFEEAGLRGSIRSFLCNFRTEKADTKTGLRKLTDFDFFLMDVTICETEWPESHSRAREYFSATGASEMLKNNGSNSLHIALKAFMDQIESNIN</sequence>
<evidence type="ECO:0000259" key="5">
    <source>
        <dbReference type="PROSITE" id="PS51462"/>
    </source>
</evidence>
<dbReference type="Pfam" id="PF00293">
    <property type="entry name" value="NUDIX"/>
    <property type="match status" value="1"/>
</dbReference>
<dbReference type="InterPro" id="IPR000086">
    <property type="entry name" value="NUDIX_hydrolase_dom"/>
</dbReference>
<evidence type="ECO:0000313" key="7">
    <source>
        <dbReference type="Proteomes" id="UP001211907"/>
    </source>
</evidence>
<name>A0AAD5SWT3_9FUNG</name>
<dbReference type="AlphaFoldDB" id="A0AAD5SWT3"/>
<evidence type="ECO:0000256" key="1">
    <source>
        <dbReference type="ARBA" id="ARBA00001946"/>
    </source>
</evidence>
<keyword evidence="4" id="KW-0460">Magnesium</keyword>
<dbReference type="Gene3D" id="3.90.79.10">
    <property type="entry name" value="Nucleoside Triphosphate Pyrophosphohydrolase"/>
    <property type="match status" value="1"/>
</dbReference>
<keyword evidence="7" id="KW-1185">Reference proteome</keyword>
<comment type="caution">
    <text evidence="6">The sequence shown here is derived from an EMBL/GenBank/DDBJ whole genome shotgun (WGS) entry which is preliminary data.</text>
</comment>
<dbReference type="GO" id="GO:0005737">
    <property type="term" value="C:cytoplasm"/>
    <property type="evidence" value="ECO:0007669"/>
    <property type="project" value="TreeGrafter"/>
</dbReference>
<feature type="domain" description="Nudix hydrolase" evidence="5">
    <location>
        <begin position="17"/>
        <end position="150"/>
    </location>
</feature>
<evidence type="ECO:0000256" key="4">
    <source>
        <dbReference type="ARBA" id="ARBA00022842"/>
    </source>
</evidence>
<reference evidence="6" key="1">
    <citation type="submission" date="2020-05" db="EMBL/GenBank/DDBJ databases">
        <title>Phylogenomic resolution of chytrid fungi.</title>
        <authorList>
            <person name="Stajich J.E."/>
            <person name="Amses K."/>
            <person name="Simmons R."/>
            <person name="Seto K."/>
            <person name="Myers J."/>
            <person name="Bonds A."/>
            <person name="Quandt C.A."/>
            <person name="Barry K."/>
            <person name="Liu P."/>
            <person name="Grigoriev I."/>
            <person name="Longcore J.E."/>
            <person name="James T.Y."/>
        </authorList>
    </citation>
    <scope>NUCLEOTIDE SEQUENCE</scope>
    <source>
        <strain evidence="6">JEL0513</strain>
    </source>
</reference>
<dbReference type="InterPro" id="IPR047198">
    <property type="entry name" value="DDP-like_NUDIX"/>
</dbReference>
<dbReference type="GO" id="GO:0046872">
    <property type="term" value="F:metal ion binding"/>
    <property type="evidence" value="ECO:0007669"/>
    <property type="project" value="UniProtKB-KW"/>
</dbReference>
<dbReference type="CDD" id="cd04666">
    <property type="entry name" value="NUDIX_DIPP2_like_Nudt4"/>
    <property type="match status" value="1"/>
</dbReference>
<keyword evidence="3" id="KW-0378">Hydrolase</keyword>
<dbReference type="GO" id="GO:1901909">
    <property type="term" value="P:diadenosine hexaphosphate catabolic process"/>
    <property type="evidence" value="ECO:0007669"/>
    <property type="project" value="TreeGrafter"/>
</dbReference>
<dbReference type="GO" id="GO:0034432">
    <property type="term" value="F:bis(5'-adenosyl)-pentaphosphatase activity"/>
    <property type="evidence" value="ECO:0007669"/>
    <property type="project" value="TreeGrafter"/>
</dbReference>
<dbReference type="GO" id="GO:1901907">
    <property type="term" value="P:diadenosine pentaphosphate catabolic process"/>
    <property type="evidence" value="ECO:0007669"/>
    <property type="project" value="TreeGrafter"/>
</dbReference>
<dbReference type="GO" id="GO:0008486">
    <property type="term" value="F:diphosphoinositol-polyphosphate diphosphatase activity"/>
    <property type="evidence" value="ECO:0007669"/>
    <property type="project" value="TreeGrafter"/>
</dbReference>
<dbReference type="PANTHER" id="PTHR12629">
    <property type="entry name" value="DIPHOSPHOINOSITOL POLYPHOSPHATE PHOSPHOHYDROLASE"/>
    <property type="match status" value="1"/>
</dbReference>
<evidence type="ECO:0000313" key="6">
    <source>
        <dbReference type="EMBL" id="KAJ3115119.1"/>
    </source>
</evidence>
<dbReference type="SUPFAM" id="SSF55811">
    <property type="entry name" value="Nudix"/>
    <property type="match status" value="1"/>
</dbReference>
<comment type="cofactor">
    <cofactor evidence="1">
        <name>Mg(2+)</name>
        <dbReference type="ChEBI" id="CHEBI:18420"/>
    </cofactor>
</comment>
<dbReference type="GO" id="GO:0071543">
    <property type="term" value="P:diphosphoinositol polyphosphate metabolic process"/>
    <property type="evidence" value="ECO:0007669"/>
    <property type="project" value="TreeGrafter"/>
</dbReference>
<dbReference type="EMBL" id="JADGJH010001314">
    <property type="protein sequence ID" value="KAJ3115119.1"/>
    <property type="molecule type" value="Genomic_DNA"/>
</dbReference>
<proteinExistence type="predicted"/>